<dbReference type="InterPro" id="IPR013096">
    <property type="entry name" value="Cupin_2"/>
</dbReference>
<comment type="caution">
    <text evidence="3">The sequence shown here is derived from an EMBL/GenBank/DDBJ whole genome shotgun (WGS) entry which is preliminary data.</text>
</comment>
<sequence length="156" mass="17177">MPRIEPDSALAQQHVDDAEDPYGLGSYDAVLLGDTGGLTQFGAVLETLHPGSRSSRQHWHENEDEFIYMISGEVVLLEDDRETVLVAGDAATFKAGVPVAHCLQNRSADPASYLVVGTRAGRDVCHYRDDGSRVERDGPRRKVVNAQGEVIREFER</sequence>
<feature type="domain" description="Cupin type-2" evidence="2">
    <location>
        <begin position="45"/>
        <end position="116"/>
    </location>
</feature>
<evidence type="ECO:0000256" key="1">
    <source>
        <dbReference type="ARBA" id="ARBA00022723"/>
    </source>
</evidence>
<dbReference type="CDD" id="cd02224">
    <property type="entry name" value="cupin_SPO2919-like"/>
    <property type="match status" value="1"/>
</dbReference>
<dbReference type="SUPFAM" id="SSF51182">
    <property type="entry name" value="RmlC-like cupins"/>
    <property type="match status" value="1"/>
</dbReference>
<keyword evidence="4" id="KW-1185">Reference proteome</keyword>
<name>A0ABT3Y9N6_9HYPH</name>
<evidence type="ECO:0000259" key="2">
    <source>
        <dbReference type="Pfam" id="PF07883"/>
    </source>
</evidence>
<dbReference type="PANTHER" id="PTHR35848">
    <property type="entry name" value="OXALATE-BINDING PROTEIN"/>
    <property type="match status" value="1"/>
</dbReference>
<proteinExistence type="predicted"/>
<organism evidence="3 4">
    <name type="scientific">Hoeflea ulvae</name>
    <dbReference type="NCBI Taxonomy" id="2983764"/>
    <lineage>
        <taxon>Bacteria</taxon>
        <taxon>Pseudomonadati</taxon>
        <taxon>Pseudomonadota</taxon>
        <taxon>Alphaproteobacteria</taxon>
        <taxon>Hyphomicrobiales</taxon>
        <taxon>Rhizobiaceae</taxon>
        <taxon>Hoeflea</taxon>
    </lineage>
</organism>
<dbReference type="Gene3D" id="2.60.120.10">
    <property type="entry name" value="Jelly Rolls"/>
    <property type="match status" value="1"/>
</dbReference>
<dbReference type="InterPro" id="IPR051610">
    <property type="entry name" value="GPI/OXD"/>
</dbReference>
<dbReference type="PANTHER" id="PTHR35848:SF9">
    <property type="entry name" value="SLL1358 PROTEIN"/>
    <property type="match status" value="1"/>
</dbReference>
<dbReference type="EMBL" id="JAOVZQ010000001">
    <property type="protein sequence ID" value="MCY0092581.1"/>
    <property type="molecule type" value="Genomic_DNA"/>
</dbReference>
<dbReference type="RefSeq" id="WP_267610559.1">
    <property type="nucleotide sequence ID" value="NZ_JAOVZQ010000001.1"/>
</dbReference>
<dbReference type="Proteomes" id="UP001081283">
    <property type="component" value="Unassembled WGS sequence"/>
</dbReference>
<reference evidence="3" key="1">
    <citation type="submission" date="2022-10" db="EMBL/GenBank/DDBJ databases">
        <title>Hoeflea sp. J2-29, isolated from marine algae.</title>
        <authorList>
            <person name="Kristyanto S."/>
            <person name="Kim J.M."/>
            <person name="Jeon C.O."/>
        </authorList>
    </citation>
    <scope>NUCLEOTIDE SEQUENCE</scope>
    <source>
        <strain evidence="3">J2-29</strain>
    </source>
</reference>
<keyword evidence="1" id="KW-0479">Metal-binding</keyword>
<dbReference type="InterPro" id="IPR011051">
    <property type="entry name" value="RmlC_Cupin_sf"/>
</dbReference>
<protein>
    <submittedName>
        <fullName evidence="3">Cupin domain-containing protein</fullName>
    </submittedName>
</protein>
<dbReference type="InterPro" id="IPR014710">
    <property type="entry name" value="RmlC-like_jellyroll"/>
</dbReference>
<gene>
    <name evidence="3" type="ORF">OEG82_00750</name>
</gene>
<evidence type="ECO:0000313" key="3">
    <source>
        <dbReference type="EMBL" id="MCY0092581.1"/>
    </source>
</evidence>
<accession>A0ABT3Y9N6</accession>
<dbReference type="Pfam" id="PF07883">
    <property type="entry name" value="Cupin_2"/>
    <property type="match status" value="1"/>
</dbReference>
<evidence type="ECO:0000313" key="4">
    <source>
        <dbReference type="Proteomes" id="UP001081283"/>
    </source>
</evidence>